<dbReference type="Proteomes" id="UP001642405">
    <property type="component" value="Unassembled WGS sequence"/>
</dbReference>
<comment type="caution">
    <text evidence="9">The sequence shown here is derived from an EMBL/GenBank/DDBJ whole genome shotgun (WGS) entry which is preliminary data.</text>
</comment>
<dbReference type="InterPro" id="IPR003439">
    <property type="entry name" value="ABC_transporter-like_ATP-bd"/>
</dbReference>
<evidence type="ECO:0000256" key="1">
    <source>
        <dbReference type="ARBA" id="ARBA00022692"/>
    </source>
</evidence>
<organism evidence="9 10">
    <name type="scientific">Sporothrix curviconia</name>
    <dbReference type="NCBI Taxonomy" id="1260050"/>
    <lineage>
        <taxon>Eukaryota</taxon>
        <taxon>Fungi</taxon>
        <taxon>Dikarya</taxon>
        <taxon>Ascomycota</taxon>
        <taxon>Pezizomycotina</taxon>
        <taxon>Sordariomycetes</taxon>
        <taxon>Sordariomycetidae</taxon>
        <taxon>Ophiostomatales</taxon>
        <taxon>Ophiostomataceae</taxon>
        <taxon>Sporothrix</taxon>
    </lineage>
</organism>
<evidence type="ECO:0000256" key="5">
    <source>
        <dbReference type="ARBA" id="ARBA00023136"/>
    </source>
</evidence>
<evidence type="ECO:0000313" key="9">
    <source>
        <dbReference type="EMBL" id="CAK7223059.1"/>
    </source>
</evidence>
<keyword evidence="1 7" id="KW-0812">Transmembrane</keyword>
<feature type="transmembrane region" description="Helical" evidence="7">
    <location>
        <begin position="299"/>
        <end position="318"/>
    </location>
</feature>
<gene>
    <name evidence="9" type="ORF">SCUCBS95973_005049</name>
</gene>
<feature type="domain" description="ABC transporter" evidence="8">
    <location>
        <begin position="550"/>
        <end position="621"/>
    </location>
</feature>
<feature type="compositionally biased region" description="Basic and acidic residues" evidence="6">
    <location>
        <begin position="389"/>
        <end position="401"/>
    </location>
</feature>
<dbReference type="PANTHER" id="PTHR24223">
    <property type="entry name" value="ATP-BINDING CASSETTE SUB-FAMILY C"/>
    <property type="match status" value="1"/>
</dbReference>
<feature type="transmembrane region" description="Helical" evidence="7">
    <location>
        <begin position="123"/>
        <end position="146"/>
    </location>
</feature>
<dbReference type="PANTHER" id="PTHR24223:SF356">
    <property type="entry name" value="ATP-BINDING CASSETTE TRANSPORTER ABC4"/>
    <property type="match status" value="1"/>
</dbReference>
<feature type="region of interest" description="Disordered" evidence="6">
    <location>
        <begin position="389"/>
        <end position="408"/>
    </location>
</feature>
<feature type="transmembrane region" description="Helical" evidence="7">
    <location>
        <begin position="61"/>
        <end position="79"/>
    </location>
</feature>
<feature type="transmembrane region" description="Helical" evidence="7">
    <location>
        <begin position="338"/>
        <end position="360"/>
    </location>
</feature>
<evidence type="ECO:0000259" key="8">
    <source>
        <dbReference type="Pfam" id="PF00005"/>
    </source>
</evidence>
<dbReference type="InterPro" id="IPR036640">
    <property type="entry name" value="ABC1_TM_sf"/>
</dbReference>
<keyword evidence="4 7" id="KW-1133">Transmembrane helix</keyword>
<keyword evidence="5 7" id="KW-0472">Membrane</keyword>
<proteinExistence type="predicted"/>
<dbReference type="SUPFAM" id="SSF90123">
    <property type="entry name" value="ABC transporter transmembrane region"/>
    <property type="match status" value="1"/>
</dbReference>
<evidence type="ECO:0000256" key="2">
    <source>
        <dbReference type="ARBA" id="ARBA00022741"/>
    </source>
</evidence>
<dbReference type="EMBL" id="CAWUHB010000026">
    <property type="protein sequence ID" value="CAK7223059.1"/>
    <property type="molecule type" value="Genomic_DNA"/>
</dbReference>
<evidence type="ECO:0000313" key="10">
    <source>
        <dbReference type="Proteomes" id="UP001642405"/>
    </source>
</evidence>
<dbReference type="InterPro" id="IPR050173">
    <property type="entry name" value="ABC_transporter_C-like"/>
</dbReference>
<evidence type="ECO:0000256" key="7">
    <source>
        <dbReference type="SAM" id="Phobius"/>
    </source>
</evidence>
<dbReference type="Gene3D" id="3.40.50.300">
    <property type="entry name" value="P-loop containing nucleotide triphosphate hydrolases"/>
    <property type="match status" value="1"/>
</dbReference>
<reference evidence="9 10" key="1">
    <citation type="submission" date="2024-01" db="EMBL/GenBank/DDBJ databases">
        <authorList>
            <person name="Allen C."/>
            <person name="Tagirdzhanova G."/>
        </authorList>
    </citation>
    <scope>NUCLEOTIDE SEQUENCE [LARGE SCALE GENOMIC DNA]</scope>
</reference>
<sequence length="633" mass="68722">MPGLRRRSALSAALLARPRGKSRVQAGAVGSFDADSEGSGQYFEGETDTTTYTRLSTGYSILQLVGRTLLATAALLWWLRDSSVRGPAAAGELAALFYVLALDLARVVFAGRQPRMRAMLLHHINTLVFVHTCVTFGQLAPSILFFQQRGMCLLDLFSFSLSASASPPALAAAPALSAFASASLGIWFILKFAADCFCLLVAVLSPRQWTAPPVSFGLAQRDQAGPSPEQTCSYFSYFLSYSWMTNIVLTGSRRRLALDDMLPLPAYDEPLIWKERTMAARQRFKTTAMVLAYTLRKNIATMILFAALTAIVEFVAPLALYRLLHHLQEPASSTVRPWLWVVLLFVGPMLRSGVYQQYIFSSTRLMVRIKMCLTQELYEKASRCYERTEAPDTAKGERAGDLDGSTAAADGGADGGAEGIAGARGAAAAAAAADQGGKSENMTTLMAADISAGRLGFSLTSAIGLGQTILTMVRSMNELEAELNSFYRVRKYASLPHEDSKPSAVAASEEERPHAADEPSQAVPQHWPSQGRIEFQNVTVKYALDGPAILQDVSLTVRPGERVGIVGRTGSGKSTLALSLVGFTNVTKGRILVDGIDLATIPRHTLRRRLTVIPQEPVLFGGDIRRTRRRRTS</sequence>
<feature type="transmembrane region" description="Helical" evidence="7">
    <location>
        <begin position="91"/>
        <end position="111"/>
    </location>
</feature>
<accession>A0ABP0BTM8</accession>
<keyword evidence="2" id="KW-0547">Nucleotide-binding</keyword>
<dbReference type="Pfam" id="PF00005">
    <property type="entry name" value="ABC_tran"/>
    <property type="match status" value="1"/>
</dbReference>
<evidence type="ECO:0000256" key="4">
    <source>
        <dbReference type="ARBA" id="ARBA00022989"/>
    </source>
</evidence>
<protein>
    <recommendedName>
        <fullName evidence="8">ABC transporter domain-containing protein</fullName>
    </recommendedName>
</protein>
<evidence type="ECO:0000256" key="6">
    <source>
        <dbReference type="SAM" id="MobiDB-lite"/>
    </source>
</evidence>
<name>A0ABP0BTM8_9PEZI</name>
<dbReference type="SUPFAM" id="SSF52540">
    <property type="entry name" value="P-loop containing nucleoside triphosphate hydrolases"/>
    <property type="match status" value="1"/>
</dbReference>
<keyword evidence="3" id="KW-0067">ATP-binding</keyword>
<feature type="region of interest" description="Disordered" evidence="6">
    <location>
        <begin position="498"/>
        <end position="526"/>
    </location>
</feature>
<dbReference type="InterPro" id="IPR027417">
    <property type="entry name" value="P-loop_NTPase"/>
</dbReference>
<keyword evidence="10" id="KW-1185">Reference proteome</keyword>
<evidence type="ECO:0000256" key="3">
    <source>
        <dbReference type="ARBA" id="ARBA00022840"/>
    </source>
</evidence>